<evidence type="ECO:0000256" key="5">
    <source>
        <dbReference type="ARBA" id="ARBA00023136"/>
    </source>
</evidence>
<evidence type="ECO:0000256" key="4">
    <source>
        <dbReference type="ARBA" id="ARBA00022989"/>
    </source>
</evidence>
<feature type="transmembrane region" description="Helical" evidence="7">
    <location>
        <begin position="93"/>
        <end position="110"/>
    </location>
</feature>
<dbReference type="Proteomes" id="UP000321039">
    <property type="component" value="Unassembled WGS sequence"/>
</dbReference>
<feature type="compositionally biased region" description="Basic and acidic residues" evidence="6">
    <location>
        <begin position="1"/>
        <end position="10"/>
    </location>
</feature>
<evidence type="ECO:0008006" key="10">
    <source>
        <dbReference type="Google" id="ProtNLM"/>
    </source>
</evidence>
<evidence type="ECO:0000256" key="3">
    <source>
        <dbReference type="ARBA" id="ARBA00022692"/>
    </source>
</evidence>
<protein>
    <recommendedName>
        <fullName evidence="10">ATP synthase protein I</fullName>
    </recommendedName>
</protein>
<evidence type="ECO:0000256" key="1">
    <source>
        <dbReference type="ARBA" id="ARBA00004651"/>
    </source>
</evidence>
<keyword evidence="5 7" id="KW-0472">Membrane</keyword>
<reference evidence="8 9" key="1">
    <citation type="submission" date="2019-08" db="EMBL/GenBank/DDBJ databases">
        <title>Parahaliea maris sp. nov., isolated from the surface seawater.</title>
        <authorList>
            <person name="Liu Y."/>
        </authorList>
    </citation>
    <scope>NUCLEOTIDE SEQUENCE [LARGE SCALE GENOMIC DNA]</scope>
    <source>
        <strain evidence="8 9">HSLHS9</strain>
    </source>
</reference>
<dbReference type="Pfam" id="PF03899">
    <property type="entry name" value="ATP-synt_I"/>
    <property type="match status" value="1"/>
</dbReference>
<name>A0A5C9A179_9GAMM</name>
<gene>
    <name evidence="8" type="ORF">FV139_08870</name>
</gene>
<keyword evidence="2" id="KW-1003">Cell membrane</keyword>
<dbReference type="GO" id="GO:0005886">
    <property type="term" value="C:plasma membrane"/>
    <property type="evidence" value="ECO:0007669"/>
    <property type="project" value="UniProtKB-SubCell"/>
</dbReference>
<evidence type="ECO:0000256" key="6">
    <source>
        <dbReference type="SAM" id="MobiDB-lite"/>
    </source>
</evidence>
<comment type="caution">
    <text evidence="8">The sequence shown here is derived from an EMBL/GenBank/DDBJ whole genome shotgun (WGS) entry which is preliminary data.</text>
</comment>
<keyword evidence="9" id="KW-1185">Reference proteome</keyword>
<feature type="region of interest" description="Disordered" evidence="6">
    <location>
        <begin position="1"/>
        <end position="21"/>
    </location>
</feature>
<keyword evidence="4 7" id="KW-1133">Transmembrane helix</keyword>
<dbReference type="RefSeq" id="WP_148068087.1">
    <property type="nucleotide sequence ID" value="NZ_VRZA01000003.1"/>
</dbReference>
<proteinExistence type="predicted"/>
<comment type="subcellular location">
    <subcellularLocation>
        <location evidence="1">Cell membrane</location>
        <topology evidence="1">Multi-pass membrane protein</topology>
    </subcellularLocation>
</comment>
<accession>A0A5C9A179</accession>
<dbReference type="EMBL" id="VRZA01000003">
    <property type="protein sequence ID" value="TXS93744.1"/>
    <property type="molecule type" value="Genomic_DNA"/>
</dbReference>
<keyword evidence="3 7" id="KW-0812">Transmembrane</keyword>
<dbReference type="InterPro" id="IPR005598">
    <property type="entry name" value="ATP_synth_I"/>
</dbReference>
<feature type="transmembrane region" description="Helical" evidence="7">
    <location>
        <begin position="116"/>
        <end position="137"/>
    </location>
</feature>
<organism evidence="8 9">
    <name type="scientific">Parahaliea maris</name>
    <dbReference type="NCBI Taxonomy" id="2716870"/>
    <lineage>
        <taxon>Bacteria</taxon>
        <taxon>Pseudomonadati</taxon>
        <taxon>Pseudomonadota</taxon>
        <taxon>Gammaproteobacteria</taxon>
        <taxon>Cellvibrionales</taxon>
        <taxon>Halieaceae</taxon>
        <taxon>Parahaliea</taxon>
    </lineage>
</organism>
<sequence>MEQRSRRDSSDPPTARGAPIAKPPVYRISQTQLTVLALLCLALLPVDRVWAVSALCGGLVAVVPQAWFAAKAFAHRGARSAREVANAGYSGEVVKFLLSAVGFAALFILLRPVSPLAVFGAYIAMLAIQITGSWMLLRRGSEKRA</sequence>
<evidence type="ECO:0000313" key="8">
    <source>
        <dbReference type="EMBL" id="TXS93744.1"/>
    </source>
</evidence>
<dbReference type="AlphaFoldDB" id="A0A5C9A179"/>
<evidence type="ECO:0000256" key="7">
    <source>
        <dbReference type="SAM" id="Phobius"/>
    </source>
</evidence>
<evidence type="ECO:0000313" key="9">
    <source>
        <dbReference type="Proteomes" id="UP000321039"/>
    </source>
</evidence>
<evidence type="ECO:0000256" key="2">
    <source>
        <dbReference type="ARBA" id="ARBA00022475"/>
    </source>
</evidence>